<keyword evidence="1" id="KW-0175">Coiled coil</keyword>
<evidence type="ECO:0000259" key="2">
    <source>
        <dbReference type="Pfam" id="PF01973"/>
    </source>
</evidence>
<dbReference type="Gene3D" id="1.25.40.10">
    <property type="entry name" value="Tetratricopeptide repeat domain"/>
    <property type="match status" value="1"/>
</dbReference>
<dbReference type="InterPro" id="IPR011990">
    <property type="entry name" value="TPR-like_helical_dom_sf"/>
</dbReference>
<evidence type="ECO:0000256" key="1">
    <source>
        <dbReference type="SAM" id="Coils"/>
    </source>
</evidence>
<evidence type="ECO:0000313" key="3">
    <source>
        <dbReference type="EMBL" id="QKI89563.1"/>
    </source>
</evidence>
<dbReference type="AlphaFoldDB" id="A0A7D4SSL7"/>
<reference evidence="3 4" key="1">
    <citation type="submission" date="2020-05" db="EMBL/GenBank/DDBJ databases">
        <title>Thiomicrorhabdus sediminis sp.nov. and Thiomicrorhabdus xiamenensis sp.nov., novel sulfur-oxidizing bacteria isolated from coastal sediment.</title>
        <authorList>
            <person name="Liu X."/>
        </authorList>
    </citation>
    <scope>NUCLEOTIDE SEQUENCE [LARGE SCALE GENOMIC DNA]</scope>
    <source>
        <strain evidence="3 4">G2</strain>
    </source>
</reference>
<organism evidence="3 4">
    <name type="scientific">Thiomicrorhabdus xiamenensis</name>
    <dbReference type="NCBI Taxonomy" id="2739063"/>
    <lineage>
        <taxon>Bacteria</taxon>
        <taxon>Pseudomonadati</taxon>
        <taxon>Pseudomonadota</taxon>
        <taxon>Gammaproteobacteria</taxon>
        <taxon>Thiotrichales</taxon>
        <taxon>Piscirickettsiaceae</taxon>
        <taxon>Thiomicrorhabdus</taxon>
    </lineage>
</organism>
<protein>
    <submittedName>
        <fullName evidence="3">DUF115 domain-containing protein</fullName>
    </submittedName>
</protein>
<dbReference type="RefSeq" id="WP_173285499.1">
    <property type="nucleotide sequence ID" value="NZ_CP054020.1"/>
</dbReference>
<dbReference type="Proteomes" id="UP000504724">
    <property type="component" value="Chromosome"/>
</dbReference>
<dbReference type="KEGG" id="txa:HQN79_08285"/>
<sequence length="827" mass="94564">MDFNLGPLSQNKYGDSYYESLNGLSFTKKSSEMVFEKEFADLVLQKDVLNVFVGSDSGLLYEYLKNHPELPESTSYVFIELPEVIESRELNDIEEKSIFVVPSDYDLALLAVSHMNYVVQQRVRLVRSIGVLDSQPESIMRALWTSVEERYNKFISKELISLNSKPFIDAQLNNLADNNVPFINLRQALEGTTALILGGGPTLDQSIEWIRENREGMVIFSAARIARRLAKEGITPDFFISVDPHDVSFDNSKGIFQFADQSVLLNSYHINSAILSQWSGLKAYTGAKFPWLTKGEENLNAPGPNVINTALHLAFELGCENFIFSGVDLCFPGGQAYESSSDEAQIGGTFMFSDLQKVKNNAGKWVSTQPRYAISRDTIEQQVKHYKGQNAELNFLHLSLDAAYIEGVSYIPQESISFTDTEQTLALMSELRTQLSLSPEEVLKHLQSTKKQIEKQKRRFLDLINEAKQAVKFIPKLYSDGQEDSKIVKKVLKAKNKVNKLIGEDGDTLFHYDYSSFTGSFQHVSDETNMSQEEVSEQLHSFFNGVQQATERFLEQIRLSEQRLQLRERELKTRQNLSPLFSEWEKLNQFGRALCWQNWHGVPEQDEDRLIIEESIGLFRDVLQVKETKQVANLKKRSTNLKSLYQRIEKAYRDRDSQELYDSLDFMSKQEWPEQETSLKLDIARIAEAMWMELNNQEAEALLRYQSVVTPFLRHNALKFALGISTRQADHSSTLNILEQLCHFSLEYMVPYADMLDLMGSKEAASGVLEMYLQKHPQDAQTQLKQVQHLIDLQRFDQARQRLESFSREEAASAYQKTLAGLAAQLP</sequence>
<dbReference type="PANTHER" id="PTHR41786:SF1">
    <property type="entry name" value="6-HYDROXYMETHYLPTERIN DIPHOSPHOKINASE MPTE-LIKE DOMAIN-CONTAINING PROTEIN"/>
    <property type="match status" value="1"/>
</dbReference>
<dbReference type="PANTHER" id="PTHR41786">
    <property type="entry name" value="MOTILITY ACCESSORY FACTOR MAF"/>
    <property type="match status" value="1"/>
</dbReference>
<accession>A0A7D4SSL7</accession>
<evidence type="ECO:0000313" key="4">
    <source>
        <dbReference type="Proteomes" id="UP000504724"/>
    </source>
</evidence>
<feature type="domain" description="6-hydroxymethylpterin diphosphokinase MptE-like" evidence="2">
    <location>
        <begin position="171"/>
        <end position="332"/>
    </location>
</feature>
<keyword evidence="4" id="KW-1185">Reference proteome</keyword>
<proteinExistence type="predicted"/>
<dbReference type="InterPro" id="IPR002826">
    <property type="entry name" value="MptE-like"/>
</dbReference>
<feature type="coiled-coil region" evidence="1">
    <location>
        <begin position="443"/>
        <end position="470"/>
    </location>
</feature>
<gene>
    <name evidence="3" type="ORF">HQN79_08285</name>
</gene>
<dbReference type="EMBL" id="CP054020">
    <property type="protein sequence ID" value="QKI89563.1"/>
    <property type="molecule type" value="Genomic_DNA"/>
</dbReference>
<dbReference type="Pfam" id="PF01973">
    <property type="entry name" value="MptE-like"/>
    <property type="match status" value="1"/>
</dbReference>
<name>A0A7D4SSL7_9GAMM</name>